<accession>A0A5Q0BN15</accession>
<evidence type="ECO:0000313" key="1">
    <source>
        <dbReference type="EMBL" id="QFY44989.1"/>
    </source>
</evidence>
<proteinExistence type="predicted"/>
<dbReference type="KEGG" id="mmob:F6R98_07315"/>
<dbReference type="Proteomes" id="UP000325755">
    <property type="component" value="Chromosome"/>
</dbReference>
<reference evidence="1 2" key="1">
    <citation type="submission" date="2019-09" db="EMBL/GenBank/DDBJ databases">
        <title>Ecophysiology of the spiral-shaped methanotroph Methylospira mobilis as revealed by the complete genome sequence.</title>
        <authorList>
            <person name="Oshkin I.Y."/>
            <person name="Dedysh S.N."/>
            <person name="Miroshnikov K."/>
            <person name="Danilova O.V."/>
            <person name="Hakobyan A."/>
            <person name="Liesack W."/>
        </authorList>
    </citation>
    <scope>NUCLEOTIDE SEQUENCE [LARGE SCALE GENOMIC DNA]</scope>
    <source>
        <strain evidence="1 2">Shm1</strain>
    </source>
</reference>
<gene>
    <name evidence="1" type="ORF">F6R98_07315</name>
</gene>
<evidence type="ECO:0008006" key="3">
    <source>
        <dbReference type="Google" id="ProtNLM"/>
    </source>
</evidence>
<dbReference type="OrthoDB" id="5557433at2"/>
<dbReference type="InParanoid" id="A0A5Q0BN15"/>
<name>A0A5Q0BN15_9GAMM</name>
<sequence>MKDATVPVRFNPADYFTFVLDQEIRNAGMPGGYCGFVLELDSVPDLLLLQQRLDILSAHFPQATARMERRGNHYAWVATTRRLQLECEPCPPNEDAASFCRQRALEIINRPASMDTTQPLSFHWLEQEKGGALMLCWMHPLLDARGGQMLLNFLNRGNPDALQNSSSLVLQKLSSWGLSKTIRLMFKAIRHNARANSLDSSLPTTMEQGAQTLRLRVRRYSPEQSAVIFRLALRHTGLAGKSLYTIGCFMRAMELAGPPVPKAGYCIPYAFNLRKQNASTPLFGNHIGCLFAQATREQARNRSELFQHLLDQYRQTVRQELDFAYLPLMWLGQYLSPRRYARQLRKQHSGGELSSCWFSDLGEVRFENTAFLTAAVKSMFHLSWVTLPPGLALLTGQINGQVVLSYNYLHPAIDENRMERLMTLMDAELLGESA</sequence>
<protein>
    <recommendedName>
        <fullName evidence="3">Condensation domain-containing protein</fullName>
    </recommendedName>
</protein>
<organism evidence="1 2">
    <name type="scientific">Candidatus Methylospira mobilis</name>
    <dbReference type="NCBI Taxonomy" id="1808979"/>
    <lineage>
        <taxon>Bacteria</taxon>
        <taxon>Pseudomonadati</taxon>
        <taxon>Pseudomonadota</taxon>
        <taxon>Gammaproteobacteria</taxon>
        <taxon>Methylococcales</taxon>
        <taxon>Methylococcaceae</taxon>
        <taxon>Candidatus Methylospira</taxon>
    </lineage>
</organism>
<dbReference type="AlphaFoldDB" id="A0A5Q0BN15"/>
<dbReference type="EMBL" id="CP044205">
    <property type="protein sequence ID" value="QFY44989.1"/>
    <property type="molecule type" value="Genomic_DNA"/>
</dbReference>
<evidence type="ECO:0000313" key="2">
    <source>
        <dbReference type="Proteomes" id="UP000325755"/>
    </source>
</evidence>
<keyword evidence="2" id="KW-1185">Reference proteome</keyword>